<dbReference type="GO" id="GO:0005975">
    <property type="term" value="P:carbohydrate metabolic process"/>
    <property type="evidence" value="ECO:0007669"/>
    <property type="project" value="UniProtKB-ARBA"/>
</dbReference>
<feature type="domain" description="Fibronectin type-III" evidence="4">
    <location>
        <begin position="24"/>
        <end position="130"/>
    </location>
</feature>
<dbReference type="GO" id="GO:0016798">
    <property type="term" value="F:hydrolase activity, acting on glycosyl bonds"/>
    <property type="evidence" value="ECO:0007669"/>
    <property type="project" value="UniProtKB-KW"/>
</dbReference>
<name>A0A840IE83_9ACTN</name>
<dbReference type="SUPFAM" id="SSF49265">
    <property type="entry name" value="Fibronectin type III"/>
    <property type="match status" value="1"/>
</dbReference>
<sequence>MQRRVAHVAVAAVAATAAFATAAQAASPTVTTRTAGTVRQTAATLRGTVNPHGTPTTYSFQWGTSATYGQQTPNRSAGRGTGGRDVSVRVGGLAPGTVYHYRIVATNADGTTVGRDRTFRTALPPATPPAILGTAPFAPYANSVTLTALLNPGGAQTTYKFQFGTTNAYGAETFAATVPAGVQPVSVRVPLSGLQARTTYHFRTIASNRRGTVVGPDTTFTTGPFPPARLGARTQPTRQRRSHPYFITRGVLRLAEGVSVADGCNGIVGVRFTNGRRTVAHRRMRLASGHCSYRLRMRAVPPRGKSKLRVHVRFYGNAILTPADARTYLVRFR</sequence>
<feature type="region of interest" description="Disordered" evidence="2">
    <location>
        <begin position="61"/>
        <end position="85"/>
    </location>
</feature>
<feature type="compositionally biased region" description="Polar residues" evidence="2">
    <location>
        <begin position="61"/>
        <end position="75"/>
    </location>
</feature>
<dbReference type="Proteomes" id="UP000585272">
    <property type="component" value="Unassembled WGS sequence"/>
</dbReference>
<evidence type="ECO:0000256" key="3">
    <source>
        <dbReference type="SAM" id="SignalP"/>
    </source>
</evidence>
<gene>
    <name evidence="5" type="ORF">BDZ31_002231</name>
</gene>
<dbReference type="EMBL" id="JACHNU010000002">
    <property type="protein sequence ID" value="MBB4662645.1"/>
    <property type="molecule type" value="Genomic_DNA"/>
</dbReference>
<dbReference type="AlphaFoldDB" id="A0A840IE83"/>
<feature type="chain" id="PRO_5032911879" description="Fibronectin type-III domain-containing protein" evidence="3">
    <location>
        <begin position="26"/>
        <end position="333"/>
    </location>
</feature>
<evidence type="ECO:0000259" key="4">
    <source>
        <dbReference type="PROSITE" id="PS50853"/>
    </source>
</evidence>
<dbReference type="Gene3D" id="2.60.40.10">
    <property type="entry name" value="Immunoglobulins"/>
    <property type="match status" value="1"/>
</dbReference>
<dbReference type="PROSITE" id="PS50853">
    <property type="entry name" value="FN3"/>
    <property type="match status" value="1"/>
</dbReference>
<dbReference type="InterPro" id="IPR003961">
    <property type="entry name" value="FN3_dom"/>
</dbReference>
<feature type="signal peptide" evidence="3">
    <location>
        <begin position="1"/>
        <end position="25"/>
    </location>
</feature>
<evidence type="ECO:0000313" key="6">
    <source>
        <dbReference type="Proteomes" id="UP000585272"/>
    </source>
</evidence>
<dbReference type="InterPro" id="IPR036116">
    <property type="entry name" value="FN3_sf"/>
</dbReference>
<keyword evidence="6" id="KW-1185">Reference proteome</keyword>
<evidence type="ECO:0000313" key="5">
    <source>
        <dbReference type="EMBL" id="MBB4662645.1"/>
    </source>
</evidence>
<proteinExistence type="predicted"/>
<keyword evidence="3" id="KW-0732">Signal</keyword>
<feature type="compositionally biased region" description="Low complexity" evidence="2">
    <location>
        <begin position="213"/>
        <end position="223"/>
    </location>
</feature>
<organism evidence="5 6">
    <name type="scientific">Conexibacter arvalis</name>
    <dbReference type="NCBI Taxonomy" id="912552"/>
    <lineage>
        <taxon>Bacteria</taxon>
        <taxon>Bacillati</taxon>
        <taxon>Actinomycetota</taxon>
        <taxon>Thermoleophilia</taxon>
        <taxon>Solirubrobacterales</taxon>
        <taxon>Conexibacteraceae</taxon>
        <taxon>Conexibacter</taxon>
    </lineage>
</organism>
<keyword evidence="1" id="KW-0378">Hydrolase</keyword>
<evidence type="ECO:0000256" key="1">
    <source>
        <dbReference type="ARBA" id="ARBA00023295"/>
    </source>
</evidence>
<keyword evidence="1" id="KW-0326">Glycosidase</keyword>
<dbReference type="RefSeq" id="WP_183341982.1">
    <property type="nucleotide sequence ID" value="NZ_JACHNU010000002.1"/>
</dbReference>
<feature type="region of interest" description="Disordered" evidence="2">
    <location>
        <begin position="213"/>
        <end position="239"/>
    </location>
</feature>
<accession>A0A840IE83</accession>
<comment type="caution">
    <text evidence="5">The sequence shown here is derived from an EMBL/GenBank/DDBJ whole genome shotgun (WGS) entry which is preliminary data.</text>
</comment>
<protein>
    <recommendedName>
        <fullName evidence="4">Fibronectin type-III domain-containing protein</fullName>
    </recommendedName>
</protein>
<dbReference type="InterPro" id="IPR013783">
    <property type="entry name" value="Ig-like_fold"/>
</dbReference>
<reference evidence="5 6" key="1">
    <citation type="submission" date="2020-08" db="EMBL/GenBank/DDBJ databases">
        <title>Genomic Encyclopedia of Archaeal and Bacterial Type Strains, Phase II (KMG-II): from individual species to whole genera.</title>
        <authorList>
            <person name="Goeker M."/>
        </authorList>
    </citation>
    <scope>NUCLEOTIDE SEQUENCE [LARGE SCALE GENOMIC DNA]</scope>
    <source>
        <strain evidence="5 6">DSM 23288</strain>
    </source>
</reference>
<evidence type="ECO:0000256" key="2">
    <source>
        <dbReference type="SAM" id="MobiDB-lite"/>
    </source>
</evidence>